<protein>
    <recommendedName>
        <fullName evidence="3">MIF4G domain-containing protein</fullName>
    </recommendedName>
</protein>
<organism evidence="1 2">
    <name type="scientific">Odynerus spinipes</name>
    <dbReference type="NCBI Taxonomy" id="1348599"/>
    <lineage>
        <taxon>Eukaryota</taxon>
        <taxon>Metazoa</taxon>
        <taxon>Ecdysozoa</taxon>
        <taxon>Arthropoda</taxon>
        <taxon>Hexapoda</taxon>
        <taxon>Insecta</taxon>
        <taxon>Pterygota</taxon>
        <taxon>Neoptera</taxon>
        <taxon>Endopterygota</taxon>
        <taxon>Hymenoptera</taxon>
        <taxon>Apocrita</taxon>
        <taxon>Aculeata</taxon>
        <taxon>Vespoidea</taxon>
        <taxon>Vespidae</taxon>
        <taxon>Eumeninae</taxon>
        <taxon>Odynerus</taxon>
    </lineage>
</organism>
<dbReference type="Proteomes" id="UP001258017">
    <property type="component" value="Unassembled WGS sequence"/>
</dbReference>
<name>A0AAD9VK19_9HYME</name>
<dbReference type="SUPFAM" id="SSF48371">
    <property type="entry name" value="ARM repeat"/>
    <property type="match status" value="1"/>
</dbReference>
<dbReference type="EMBL" id="JAIFRP010003802">
    <property type="protein sequence ID" value="KAK2577636.1"/>
    <property type="molecule type" value="Genomic_DNA"/>
</dbReference>
<proteinExistence type="predicted"/>
<dbReference type="AlphaFoldDB" id="A0AAD9VK19"/>
<dbReference type="PANTHER" id="PTHR23254:SF16">
    <property type="entry name" value="CBP80_20-DEPENDENT TRANSLATION INITIATION FACTOR"/>
    <property type="match status" value="1"/>
</dbReference>
<reference evidence="1" key="2">
    <citation type="journal article" date="2023" name="Commun. Biol.">
        <title>Intrasexual cuticular hydrocarbon dimorphism in a wasp sheds light on hydrocarbon biosynthesis genes in Hymenoptera.</title>
        <authorList>
            <person name="Moris V.C."/>
            <person name="Podsiadlowski L."/>
            <person name="Martin S."/>
            <person name="Oeyen J.P."/>
            <person name="Donath A."/>
            <person name="Petersen M."/>
            <person name="Wilbrandt J."/>
            <person name="Misof B."/>
            <person name="Liedtke D."/>
            <person name="Thamm M."/>
            <person name="Scheiner R."/>
            <person name="Schmitt T."/>
            <person name="Niehuis O."/>
        </authorList>
    </citation>
    <scope>NUCLEOTIDE SEQUENCE</scope>
    <source>
        <strain evidence="1">GBR_01_08_01A</strain>
    </source>
</reference>
<gene>
    <name evidence="1" type="ORF">KPH14_000761</name>
</gene>
<dbReference type="Gene3D" id="1.25.40.180">
    <property type="match status" value="1"/>
</dbReference>
<dbReference type="GO" id="GO:0008494">
    <property type="term" value="F:translation activator activity"/>
    <property type="evidence" value="ECO:0007669"/>
    <property type="project" value="TreeGrafter"/>
</dbReference>
<reference evidence="1" key="1">
    <citation type="submission" date="2021-08" db="EMBL/GenBank/DDBJ databases">
        <authorList>
            <person name="Misof B."/>
            <person name="Oliver O."/>
            <person name="Podsiadlowski L."/>
            <person name="Donath A."/>
            <person name="Peters R."/>
            <person name="Mayer C."/>
            <person name="Rust J."/>
            <person name="Gunkel S."/>
            <person name="Lesny P."/>
            <person name="Martin S."/>
            <person name="Oeyen J.P."/>
            <person name="Petersen M."/>
            <person name="Panagiotis P."/>
            <person name="Wilbrandt J."/>
            <person name="Tanja T."/>
        </authorList>
    </citation>
    <scope>NUCLEOTIDE SEQUENCE</scope>
    <source>
        <strain evidence="1">GBR_01_08_01A</strain>
        <tissue evidence="1">Thorax + abdomen</tissue>
    </source>
</reference>
<sequence length="76" mass="8461">TDCLFFILTCIGKDLDAELPAQLQQLLGSLRDAFLADETTLPSVRKMLLQLIELHAAHWQLPAPAVVYYYPGSTSK</sequence>
<dbReference type="InterPro" id="IPR051367">
    <property type="entry name" value="mRNA_TranslReg/HistoneTransl"/>
</dbReference>
<feature type="non-terminal residue" evidence="1">
    <location>
        <position position="1"/>
    </location>
</feature>
<dbReference type="InterPro" id="IPR016024">
    <property type="entry name" value="ARM-type_fold"/>
</dbReference>
<dbReference type="GO" id="GO:0005829">
    <property type="term" value="C:cytosol"/>
    <property type="evidence" value="ECO:0007669"/>
    <property type="project" value="TreeGrafter"/>
</dbReference>
<evidence type="ECO:0008006" key="3">
    <source>
        <dbReference type="Google" id="ProtNLM"/>
    </source>
</evidence>
<dbReference type="GO" id="GO:0006446">
    <property type="term" value="P:regulation of translational initiation"/>
    <property type="evidence" value="ECO:0007669"/>
    <property type="project" value="TreeGrafter"/>
</dbReference>
<comment type="caution">
    <text evidence="1">The sequence shown here is derived from an EMBL/GenBank/DDBJ whole genome shotgun (WGS) entry which is preliminary data.</text>
</comment>
<keyword evidence="2" id="KW-1185">Reference proteome</keyword>
<dbReference type="PANTHER" id="PTHR23254">
    <property type="entry name" value="EIF4G DOMAIN PROTEIN"/>
    <property type="match status" value="1"/>
</dbReference>
<evidence type="ECO:0000313" key="1">
    <source>
        <dbReference type="EMBL" id="KAK2577636.1"/>
    </source>
</evidence>
<evidence type="ECO:0000313" key="2">
    <source>
        <dbReference type="Proteomes" id="UP001258017"/>
    </source>
</evidence>
<accession>A0AAD9VK19</accession>